<sequence length="410" mass="42602">MSAAVPEAPAAPRKPGHAPSPWPRAGIVALIAAVVVTVIVLAFAWPSKTQEARDLPVSVAGPQEAVQGFEDAIDQAQPGAFAFTAAADRADAERQIQAQETVGGIVFGEGQEPPEVLSASAAGNVPSQAMNRIAQQVQGQIRAGLQEQADGLQQQAQESGAQPSPEQAQQLLGLQRAAAVTEVAVTDVVPLSEDDPTGAGFAAASFPLVLGGIIGGVLINTLVHGLWRRLGAAVLYALLAGLSLDLILNSWFGFVQGGFLVDWMVFTLSVLGTSSFILGCTALIGPPGIGVGAVVTMFLGNPLSGAQVPWQFYPHPWGWIGQHLVPGAAQRLLRTESFFPDASGAEQWWTLIAWSALGLVLTVVGYLVHHHGRTSDAAEDAPTAGGGVLDPEGDQDRPAPRHRTPGVPVS</sequence>
<feature type="region of interest" description="Disordered" evidence="1">
    <location>
        <begin position="148"/>
        <end position="168"/>
    </location>
</feature>
<feature type="transmembrane region" description="Helical" evidence="2">
    <location>
        <begin position="229"/>
        <end position="248"/>
    </location>
</feature>
<dbReference type="RefSeq" id="WP_254166687.1">
    <property type="nucleotide sequence ID" value="NZ_JANAFB010000019.1"/>
</dbReference>
<gene>
    <name evidence="3" type="ORF">NBM05_09100</name>
</gene>
<feature type="transmembrane region" description="Helical" evidence="2">
    <location>
        <begin position="201"/>
        <end position="223"/>
    </location>
</feature>
<proteinExistence type="predicted"/>
<keyword evidence="2" id="KW-0472">Membrane</keyword>
<feature type="region of interest" description="Disordered" evidence="1">
    <location>
        <begin position="375"/>
        <end position="410"/>
    </location>
</feature>
<dbReference type="Proteomes" id="UP001139502">
    <property type="component" value="Unassembled WGS sequence"/>
</dbReference>
<evidence type="ECO:0000256" key="2">
    <source>
        <dbReference type="SAM" id="Phobius"/>
    </source>
</evidence>
<comment type="caution">
    <text evidence="3">The sequence shown here is derived from an EMBL/GenBank/DDBJ whole genome shotgun (WGS) entry which is preliminary data.</text>
</comment>
<keyword evidence="2" id="KW-1133">Transmembrane helix</keyword>
<accession>A0A9X2KHS3</accession>
<dbReference type="AlphaFoldDB" id="A0A9X2KHS3"/>
<feature type="compositionally biased region" description="Low complexity" evidence="1">
    <location>
        <begin position="148"/>
        <end position="158"/>
    </location>
</feature>
<dbReference type="EMBL" id="JANAFB010000019">
    <property type="protein sequence ID" value="MCP3426157.1"/>
    <property type="molecule type" value="Genomic_DNA"/>
</dbReference>
<keyword evidence="4" id="KW-1185">Reference proteome</keyword>
<keyword evidence="2" id="KW-0812">Transmembrane</keyword>
<name>A0A9X2KHS3_9MICC</name>
<evidence type="ECO:0000313" key="4">
    <source>
        <dbReference type="Proteomes" id="UP001139502"/>
    </source>
</evidence>
<reference evidence="3" key="1">
    <citation type="submission" date="2022-06" db="EMBL/GenBank/DDBJ databases">
        <title>Rothia sp. isolated from sandalwood seedling.</title>
        <authorList>
            <person name="Tuikhar N."/>
            <person name="Kirdat K."/>
            <person name="Thorat V."/>
            <person name="Swetha P."/>
            <person name="Padma S."/>
            <person name="Sundararaj R."/>
            <person name="Yadav A."/>
        </authorList>
    </citation>
    <scope>NUCLEOTIDE SEQUENCE</scope>
    <source>
        <strain evidence="3">AR01</strain>
    </source>
</reference>
<feature type="transmembrane region" description="Helical" evidence="2">
    <location>
        <begin position="25"/>
        <end position="45"/>
    </location>
</feature>
<organism evidence="3 4">
    <name type="scientific">Rothia santali</name>
    <dbReference type="NCBI Taxonomy" id="2949643"/>
    <lineage>
        <taxon>Bacteria</taxon>
        <taxon>Bacillati</taxon>
        <taxon>Actinomycetota</taxon>
        <taxon>Actinomycetes</taxon>
        <taxon>Micrococcales</taxon>
        <taxon>Micrococcaceae</taxon>
        <taxon>Rothia</taxon>
    </lineage>
</organism>
<evidence type="ECO:0000313" key="3">
    <source>
        <dbReference type="EMBL" id="MCP3426157.1"/>
    </source>
</evidence>
<protein>
    <submittedName>
        <fullName evidence="3">ABC transporter permease</fullName>
    </submittedName>
</protein>
<feature type="transmembrane region" description="Helical" evidence="2">
    <location>
        <begin position="348"/>
        <end position="368"/>
    </location>
</feature>
<evidence type="ECO:0000256" key="1">
    <source>
        <dbReference type="SAM" id="MobiDB-lite"/>
    </source>
</evidence>